<accession>A0ABR9D4F4</accession>
<proteinExistence type="predicted"/>
<keyword evidence="1" id="KW-0472">Membrane</keyword>
<protein>
    <submittedName>
        <fullName evidence="2">Uncharacterized protein</fullName>
    </submittedName>
</protein>
<dbReference type="Proteomes" id="UP000652176">
    <property type="component" value="Unassembled WGS sequence"/>
</dbReference>
<keyword evidence="3" id="KW-1185">Reference proteome</keyword>
<gene>
    <name evidence="2" type="ORF">IE877_14865</name>
</gene>
<keyword evidence="1" id="KW-0812">Transmembrane</keyword>
<name>A0ABR9D4F4_9GAMM</name>
<sequence length="86" mass="9403">MFSTNLYRAEAMAAQTGRLEGDILLARSWSSWLVFGIVFTRIAITVLFISFASYIKRTNANGMLVPNGGAIIIATPALWLISAVHD</sequence>
<evidence type="ECO:0000313" key="3">
    <source>
        <dbReference type="Proteomes" id="UP000652176"/>
    </source>
</evidence>
<reference evidence="2 3" key="1">
    <citation type="submission" date="2020-09" db="EMBL/GenBank/DDBJ databases">
        <title>Methylomonas albis sp. nov. and Methylomonas fluvii sp. nov.: Two cold-adapted methanotrophs from the River Elbe and an amended description of Methylovulum psychrotolerans strain Eb1.</title>
        <authorList>
            <person name="Bussmann I.K."/>
            <person name="Klings K.-W."/>
            <person name="Warnstedt J."/>
            <person name="Hoppert M."/>
            <person name="Saborowski A."/>
            <person name="Horn F."/>
            <person name="Liebner S."/>
        </authorList>
    </citation>
    <scope>NUCLEOTIDE SEQUENCE [LARGE SCALE GENOMIC DNA]</scope>
    <source>
        <strain evidence="2 3">EbA</strain>
    </source>
</reference>
<keyword evidence="1" id="KW-1133">Transmembrane helix</keyword>
<comment type="caution">
    <text evidence="2">The sequence shown here is derived from an EMBL/GenBank/DDBJ whole genome shotgun (WGS) entry which is preliminary data.</text>
</comment>
<feature type="transmembrane region" description="Helical" evidence="1">
    <location>
        <begin position="29"/>
        <end position="52"/>
    </location>
</feature>
<dbReference type="RefSeq" id="WP_192375441.1">
    <property type="nucleotide sequence ID" value="NZ_CAJHIV010000001.1"/>
</dbReference>
<evidence type="ECO:0000313" key="2">
    <source>
        <dbReference type="EMBL" id="MBD9357143.1"/>
    </source>
</evidence>
<feature type="transmembrane region" description="Helical" evidence="1">
    <location>
        <begin position="64"/>
        <end position="84"/>
    </location>
</feature>
<evidence type="ECO:0000256" key="1">
    <source>
        <dbReference type="SAM" id="Phobius"/>
    </source>
</evidence>
<organism evidence="2 3">
    <name type="scientific">Methylomonas albis</name>
    <dbReference type="NCBI Taxonomy" id="1854563"/>
    <lineage>
        <taxon>Bacteria</taxon>
        <taxon>Pseudomonadati</taxon>
        <taxon>Pseudomonadota</taxon>
        <taxon>Gammaproteobacteria</taxon>
        <taxon>Methylococcales</taxon>
        <taxon>Methylococcaceae</taxon>
        <taxon>Methylomonas</taxon>
    </lineage>
</organism>
<dbReference type="EMBL" id="JACXSS010000001">
    <property type="protein sequence ID" value="MBD9357143.1"/>
    <property type="molecule type" value="Genomic_DNA"/>
</dbReference>